<keyword evidence="1" id="KW-1133">Transmembrane helix</keyword>
<dbReference type="AlphaFoldDB" id="A0A1R0H0T1"/>
<keyword evidence="1" id="KW-0812">Transmembrane</keyword>
<evidence type="ECO:0000256" key="1">
    <source>
        <dbReference type="SAM" id="Phobius"/>
    </source>
</evidence>
<reference evidence="2 3" key="1">
    <citation type="journal article" date="2016" name="Mol. Biol. Evol.">
        <title>Genome-Wide Survey of Gut Fungi (Harpellales) Reveals the First Horizontally Transferred Ubiquitin Gene from a Mosquito Host.</title>
        <authorList>
            <person name="Wang Y."/>
            <person name="White M.M."/>
            <person name="Kvist S."/>
            <person name="Moncalvo J.M."/>
        </authorList>
    </citation>
    <scope>NUCLEOTIDE SEQUENCE [LARGE SCALE GENOMIC DNA]</scope>
    <source>
        <strain evidence="2 3">ALG-7-W6</strain>
    </source>
</reference>
<protein>
    <submittedName>
        <fullName evidence="2">Uncharacterized protein</fullName>
    </submittedName>
</protein>
<dbReference type="EMBL" id="LSSL01001271">
    <property type="protein sequence ID" value="OLY82749.1"/>
    <property type="molecule type" value="Genomic_DNA"/>
</dbReference>
<name>A0A1R0H0T1_9FUNG</name>
<accession>A0A1R0H0T1</accession>
<sequence>MGIRRNCTGAEPVAFAFAFAFALQLAKKDTAVVLLVGTNQFYSQENMFGKSTDGDRGRDGDGRVGVWIEPGPLFHTGYAFLAIIVQENPIVAILYSFFY</sequence>
<evidence type="ECO:0000313" key="3">
    <source>
        <dbReference type="Proteomes" id="UP000187455"/>
    </source>
</evidence>
<comment type="caution">
    <text evidence="2">The sequence shown here is derived from an EMBL/GenBank/DDBJ whole genome shotgun (WGS) entry which is preliminary data.</text>
</comment>
<keyword evidence="1" id="KW-0472">Membrane</keyword>
<dbReference type="Proteomes" id="UP000187455">
    <property type="component" value="Unassembled WGS sequence"/>
</dbReference>
<gene>
    <name evidence="2" type="ORF">AYI68_g3124</name>
</gene>
<evidence type="ECO:0000313" key="2">
    <source>
        <dbReference type="EMBL" id="OLY82749.1"/>
    </source>
</evidence>
<proteinExistence type="predicted"/>
<feature type="transmembrane region" description="Helical" evidence="1">
    <location>
        <begin position="77"/>
        <end position="98"/>
    </location>
</feature>
<organism evidence="2 3">
    <name type="scientific">Smittium mucronatum</name>
    <dbReference type="NCBI Taxonomy" id="133383"/>
    <lineage>
        <taxon>Eukaryota</taxon>
        <taxon>Fungi</taxon>
        <taxon>Fungi incertae sedis</taxon>
        <taxon>Zoopagomycota</taxon>
        <taxon>Kickxellomycotina</taxon>
        <taxon>Harpellomycetes</taxon>
        <taxon>Harpellales</taxon>
        <taxon>Legeriomycetaceae</taxon>
        <taxon>Smittium</taxon>
    </lineage>
</organism>
<keyword evidence="3" id="KW-1185">Reference proteome</keyword>